<accession>A0AAD4C2F5</accession>
<reference evidence="6" key="2">
    <citation type="journal article" date="2020" name="Nat. Commun.">
        <title>Large-scale genome sequencing of mycorrhizal fungi provides insights into the early evolution of symbiotic traits.</title>
        <authorList>
            <person name="Miyauchi S."/>
            <person name="Kiss E."/>
            <person name="Kuo A."/>
            <person name="Drula E."/>
            <person name="Kohler A."/>
            <person name="Sanchez-Garcia M."/>
            <person name="Morin E."/>
            <person name="Andreopoulos B."/>
            <person name="Barry K.W."/>
            <person name="Bonito G."/>
            <person name="Buee M."/>
            <person name="Carver A."/>
            <person name="Chen C."/>
            <person name="Cichocki N."/>
            <person name="Clum A."/>
            <person name="Culley D."/>
            <person name="Crous P.W."/>
            <person name="Fauchery L."/>
            <person name="Girlanda M."/>
            <person name="Hayes R.D."/>
            <person name="Keri Z."/>
            <person name="LaButti K."/>
            <person name="Lipzen A."/>
            <person name="Lombard V."/>
            <person name="Magnuson J."/>
            <person name="Maillard F."/>
            <person name="Murat C."/>
            <person name="Nolan M."/>
            <person name="Ohm R.A."/>
            <person name="Pangilinan J."/>
            <person name="Pereira M.F."/>
            <person name="Perotto S."/>
            <person name="Peter M."/>
            <person name="Pfister S."/>
            <person name="Riley R."/>
            <person name="Sitrit Y."/>
            <person name="Stielow J.B."/>
            <person name="Szollosi G."/>
            <person name="Zifcakova L."/>
            <person name="Stursova M."/>
            <person name="Spatafora J.W."/>
            <person name="Tedersoo L."/>
            <person name="Vaario L.M."/>
            <person name="Yamada A."/>
            <person name="Yan M."/>
            <person name="Wang P."/>
            <person name="Xu J."/>
            <person name="Bruns T."/>
            <person name="Baldrian P."/>
            <person name="Vilgalys R."/>
            <person name="Dunand C."/>
            <person name="Henrissat B."/>
            <person name="Grigoriev I.V."/>
            <person name="Hibbett D."/>
            <person name="Nagy L.G."/>
            <person name="Martin F.M."/>
        </authorList>
    </citation>
    <scope>NUCLEOTIDE SEQUENCE</scope>
    <source>
        <strain evidence="6">BED1</strain>
    </source>
</reference>
<protein>
    <submittedName>
        <fullName evidence="6">Armadillo-type protein</fullName>
    </submittedName>
</protein>
<keyword evidence="5" id="KW-0539">Nucleus</keyword>
<reference evidence="6" key="1">
    <citation type="submission" date="2019-10" db="EMBL/GenBank/DDBJ databases">
        <authorList>
            <consortium name="DOE Joint Genome Institute"/>
            <person name="Kuo A."/>
            <person name="Miyauchi S."/>
            <person name="Kiss E."/>
            <person name="Drula E."/>
            <person name="Kohler A."/>
            <person name="Sanchez-Garcia M."/>
            <person name="Andreopoulos B."/>
            <person name="Barry K.W."/>
            <person name="Bonito G."/>
            <person name="Buee M."/>
            <person name="Carver A."/>
            <person name="Chen C."/>
            <person name="Cichocki N."/>
            <person name="Clum A."/>
            <person name="Culley D."/>
            <person name="Crous P.W."/>
            <person name="Fauchery L."/>
            <person name="Girlanda M."/>
            <person name="Hayes R."/>
            <person name="Keri Z."/>
            <person name="LaButti K."/>
            <person name="Lipzen A."/>
            <person name="Lombard V."/>
            <person name="Magnuson J."/>
            <person name="Maillard F."/>
            <person name="Morin E."/>
            <person name="Murat C."/>
            <person name="Nolan M."/>
            <person name="Ohm R."/>
            <person name="Pangilinan J."/>
            <person name="Pereira M."/>
            <person name="Perotto S."/>
            <person name="Peter M."/>
            <person name="Riley R."/>
            <person name="Sitrit Y."/>
            <person name="Stielow B."/>
            <person name="Szollosi G."/>
            <person name="Zifcakova L."/>
            <person name="Stursova M."/>
            <person name="Spatafora J.W."/>
            <person name="Tedersoo L."/>
            <person name="Vaario L.-M."/>
            <person name="Yamada A."/>
            <person name="Yan M."/>
            <person name="Wang P."/>
            <person name="Xu J."/>
            <person name="Bruns T."/>
            <person name="Baldrian P."/>
            <person name="Vilgalys R."/>
            <person name="Henrissat B."/>
            <person name="Grigoriev I.V."/>
            <person name="Hibbett D."/>
            <person name="Nagy L.G."/>
            <person name="Martin F.M."/>
        </authorList>
    </citation>
    <scope>NUCLEOTIDE SEQUENCE</scope>
    <source>
        <strain evidence="6">BED1</strain>
    </source>
</reference>
<dbReference type="GO" id="GO:0034657">
    <property type="term" value="C:GID complex"/>
    <property type="evidence" value="ECO:0007669"/>
    <property type="project" value="TreeGrafter"/>
</dbReference>
<dbReference type="Gene3D" id="1.25.10.10">
    <property type="entry name" value="Leucine-rich Repeat Variant"/>
    <property type="match status" value="3"/>
</dbReference>
<dbReference type="GO" id="GO:0043161">
    <property type="term" value="P:proteasome-mediated ubiquitin-dependent protein catabolic process"/>
    <property type="evidence" value="ECO:0007669"/>
    <property type="project" value="TreeGrafter"/>
</dbReference>
<keyword evidence="3" id="KW-0963">Cytoplasm</keyword>
<evidence type="ECO:0000313" key="6">
    <source>
        <dbReference type="EMBL" id="KAF8447260.1"/>
    </source>
</evidence>
<dbReference type="GO" id="GO:0005737">
    <property type="term" value="C:cytoplasm"/>
    <property type="evidence" value="ECO:0007669"/>
    <property type="project" value="UniProtKB-SubCell"/>
</dbReference>
<keyword evidence="4" id="KW-0677">Repeat</keyword>
<sequence length="771" mass="83208">MTVRQITTASLKQLKNTVIGNPSAKLALARDTAFIHSLVDCLNHPPTSGEPQSSQDDIRIMAAHVISSISYGSETALASLLRANALKAIIRALSNPQALTVTSLKSALARALRVLASAIIEVAGPTPGPIRIYSAQFRSDAKIALSYLFELDCLDVYLPLLADLSAQTSVSIAQLIGAAVRTEVHRSAVIEWFPRLEPQREVKSRRGWERTGVVHVTTRHGAWVIRTLITMIQKKDLKVQEAALSALAALALDNPPVAIALARVPTDGTPSPLASVLSLTKIRITDVQLAASLCVTNIIRAQASNHPGTVDPAAALTVIQVLNRILLSPSESPQNQTKACRALSRKALKEAFSVALLVRDEKDLCLEVYDRGVLANVTSLVKSITPLDKPSDWDIDESESRVILREAALMTIASIALFDRVIKRDLADNIQLIPLLRACLAQKSVGVRVAACQCIRALSRDAAIIRTNLTDSGAGLALYQVFKKEDEDPRVIFAALAVVCNLVNDFSPLRPVMLADGLLPRLMRLFNVEDQEIRMGALWGLKNLLCKSSLATKQMVMTHLGWTHLAELVNDVDPQIQEQALCILRNLVEDEEGIVLIFDSMGEGLVAACISAGLDSSNEPVTRETAYFLGNLSNGTREQQDIIFTHPPILDLVHSCMADGKSGIRSPLVQCVFNLLTSNPRRRQELVDAGFVSTLRHLCDWTGTDVSVSPGGLGSAGRLGGGSLGVGLGVGVGTGMGTVRHQINSEDDKDAAEWARRVLDLMDTSVIGHIL</sequence>
<dbReference type="EMBL" id="WHUW01000004">
    <property type="protein sequence ID" value="KAF8447260.1"/>
    <property type="molecule type" value="Genomic_DNA"/>
</dbReference>
<comment type="caution">
    <text evidence="6">The sequence shown here is derived from an EMBL/GenBank/DDBJ whole genome shotgun (WGS) entry which is preliminary data.</text>
</comment>
<comment type="subcellular location">
    <subcellularLocation>
        <location evidence="2">Cytoplasm</location>
    </subcellularLocation>
    <subcellularLocation>
        <location evidence="1">Nucleus</location>
    </subcellularLocation>
</comment>
<evidence type="ECO:0000256" key="2">
    <source>
        <dbReference type="ARBA" id="ARBA00004496"/>
    </source>
</evidence>
<evidence type="ECO:0000256" key="3">
    <source>
        <dbReference type="ARBA" id="ARBA00022490"/>
    </source>
</evidence>
<keyword evidence="7" id="KW-1185">Reference proteome</keyword>
<evidence type="ECO:0000313" key="7">
    <source>
        <dbReference type="Proteomes" id="UP001194468"/>
    </source>
</evidence>
<name>A0AAD4C2F5_BOLED</name>
<dbReference type="InterPro" id="IPR000225">
    <property type="entry name" value="Armadillo"/>
</dbReference>
<dbReference type="InterPro" id="IPR038739">
    <property type="entry name" value="ARMC8/Vid28"/>
</dbReference>
<dbReference type="SMART" id="SM00185">
    <property type="entry name" value="ARM"/>
    <property type="match status" value="7"/>
</dbReference>
<dbReference type="PANTHER" id="PTHR15651:SF7">
    <property type="entry name" value="ARMADILLO REPEAT-CONTAINING PROTEIN 8"/>
    <property type="match status" value="1"/>
</dbReference>
<organism evidence="6 7">
    <name type="scientific">Boletus edulis BED1</name>
    <dbReference type="NCBI Taxonomy" id="1328754"/>
    <lineage>
        <taxon>Eukaryota</taxon>
        <taxon>Fungi</taxon>
        <taxon>Dikarya</taxon>
        <taxon>Basidiomycota</taxon>
        <taxon>Agaricomycotina</taxon>
        <taxon>Agaricomycetes</taxon>
        <taxon>Agaricomycetidae</taxon>
        <taxon>Boletales</taxon>
        <taxon>Boletineae</taxon>
        <taxon>Boletaceae</taxon>
        <taxon>Boletoideae</taxon>
        <taxon>Boletus</taxon>
    </lineage>
</organism>
<dbReference type="GO" id="GO:0005634">
    <property type="term" value="C:nucleus"/>
    <property type="evidence" value="ECO:0007669"/>
    <property type="project" value="UniProtKB-SubCell"/>
</dbReference>
<evidence type="ECO:0000256" key="4">
    <source>
        <dbReference type="ARBA" id="ARBA00022737"/>
    </source>
</evidence>
<dbReference type="PANTHER" id="PTHR15651">
    <property type="entry name" value="ARMADILLO REPEAT-CONTAINING PROTEIN 8"/>
    <property type="match status" value="1"/>
</dbReference>
<evidence type="ECO:0000256" key="1">
    <source>
        <dbReference type="ARBA" id="ARBA00004123"/>
    </source>
</evidence>
<dbReference type="SUPFAM" id="SSF48371">
    <property type="entry name" value="ARM repeat"/>
    <property type="match status" value="2"/>
</dbReference>
<proteinExistence type="predicted"/>
<dbReference type="AlphaFoldDB" id="A0AAD4C2F5"/>
<dbReference type="Proteomes" id="UP001194468">
    <property type="component" value="Unassembled WGS sequence"/>
</dbReference>
<dbReference type="InterPro" id="IPR016024">
    <property type="entry name" value="ARM-type_fold"/>
</dbReference>
<gene>
    <name evidence="6" type="ORF">L210DRAFT_3609732</name>
</gene>
<dbReference type="InterPro" id="IPR011989">
    <property type="entry name" value="ARM-like"/>
</dbReference>
<evidence type="ECO:0000256" key="5">
    <source>
        <dbReference type="ARBA" id="ARBA00023242"/>
    </source>
</evidence>